<evidence type="ECO:0000313" key="2">
    <source>
        <dbReference type="EMBL" id="NEE00678.1"/>
    </source>
</evidence>
<name>A0A6L9S821_9ACTN</name>
<dbReference type="EMBL" id="JAAGOA010000006">
    <property type="protein sequence ID" value="NEE00678.1"/>
    <property type="molecule type" value="Genomic_DNA"/>
</dbReference>
<dbReference type="InterPro" id="IPR002575">
    <property type="entry name" value="Aminoglycoside_PTrfase"/>
</dbReference>
<dbReference type="Gene3D" id="3.90.1200.10">
    <property type="match status" value="1"/>
</dbReference>
<organism evidence="2 3">
    <name type="scientific">Phytoactinopolyspora halotolerans</name>
    <dbReference type="NCBI Taxonomy" id="1981512"/>
    <lineage>
        <taxon>Bacteria</taxon>
        <taxon>Bacillati</taxon>
        <taxon>Actinomycetota</taxon>
        <taxon>Actinomycetes</taxon>
        <taxon>Jiangellales</taxon>
        <taxon>Jiangellaceae</taxon>
        <taxon>Phytoactinopolyspora</taxon>
    </lineage>
</organism>
<dbReference type="Gene3D" id="3.30.200.20">
    <property type="entry name" value="Phosphorylase Kinase, domain 1"/>
    <property type="match status" value="1"/>
</dbReference>
<proteinExistence type="predicted"/>
<evidence type="ECO:0000313" key="3">
    <source>
        <dbReference type="Proteomes" id="UP000475214"/>
    </source>
</evidence>
<reference evidence="2 3" key="1">
    <citation type="submission" date="2020-02" db="EMBL/GenBank/DDBJ databases">
        <authorList>
            <person name="Li X.-J."/>
            <person name="Han X.-M."/>
        </authorList>
    </citation>
    <scope>NUCLEOTIDE SEQUENCE [LARGE SCALE GENOMIC DNA]</scope>
    <source>
        <strain evidence="2 3">CCTCC AB 2017055</strain>
    </source>
</reference>
<dbReference type="PANTHER" id="PTHR21310:SF15">
    <property type="entry name" value="AMINOGLYCOSIDE PHOSPHOTRANSFERASE DOMAIN-CONTAINING PROTEIN"/>
    <property type="match status" value="1"/>
</dbReference>
<dbReference type="SUPFAM" id="SSF56112">
    <property type="entry name" value="Protein kinase-like (PK-like)"/>
    <property type="match status" value="1"/>
</dbReference>
<keyword evidence="3" id="KW-1185">Reference proteome</keyword>
<gene>
    <name evidence="2" type="ORF">G1H10_10910</name>
</gene>
<evidence type="ECO:0000259" key="1">
    <source>
        <dbReference type="Pfam" id="PF01636"/>
    </source>
</evidence>
<dbReference type="RefSeq" id="WP_163736787.1">
    <property type="nucleotide sequence ID" value="NZ_JAAGOA010000006.1"/>
</dbReference>
<comment type="caution">
    <text evidence="2">The sequence shown here is derived from an EMBL/GenBank/DDBJ whole genome shotgun (WGS) entry which is preliminary data.</text>
</comment>
<feature type="domain" description="Aminoglycoside phosphotransferase" evidence="1">
    <location>
        <begin position="30"/>
        <end position="270"/>
    </location>
</feature>
<sequence length="320" mass="35696">MDSRTKRRLPAAELVELVKRATGMGADVASEFTDGYFNAVYAVTLDDGRDAVLKIAPDPAVTLLRYEVDLMHAEWEFFARAAEVGVPVPGVIAADPDEGYLLLERLTGTSLESTKRSMTAAQLETVRRELGELCSRLGRATGPVFGYPRRDGHSQSDRWRTSFLTMVDDILTDAVEYQRELPAPAGTVRRLIAQRADVLDEVTTPVLVHFDLWDGNVFVVPDGDGYRVEGVIDGERAFYGDPIAELTSLAIYTDPAQMPGLLDGFLGRPLTGSESTRLRLYRIYLYLIMVTEGATRDYPDEYEPIRRFTLQHLDTELGRL</sequence>
<dbReference type="InterPro" id="IPR051678">
    <property type="entry name" value="AGP_Transferase"/>
</dbReference>
<accession>A0A6L9S821</accession>
<dbReference type="PANTHER" id="PTHR21310">
    <property type="entry name" value="AMINOGLYCOSIDE PHOSPHOTRANSFERASE-RELATED-RELATED"/>
    <property type="match status" value="1"/>
</dbReference>
<keyword evidence="2" id="KW-0808">Transferase</keyword>
<dbReference type="AlphaFoldDB" id="A0A6L9S821"/>
<protein>
    <submittedName>
        <fullName evidence="2">Aminoglycoside phosphotransferase family protein</fullName>
    </submittedName>
</protein>
<dbReference type="Pfam" id="PF01636">
    <property type="entry name" value="APH"/>
    <property type="match status" value="1"/>
</dbReference>
<dbReference type="Proteomes" id="UP000475214">
    <property type="component" value="Unassembled WGS sequence"/>
</dbReference>
<dbReference type="GO" id="GO:0016740">
    <property type="term" value="F:transferase activity"/>
    <property type="evidence" value="ECO:0007669"/>
    <property type="project" value="UniProtKB-KW"/>
</dbReference>
<dbReference type="InterPro" id="IPR011009">
    <property type="entry name" value="Kinase-like_dom_sf"/>
</dbReference>